<gene>
    <name evidence="4" type="ORF">ED208_12680</name>
</gene>
<dbReference type="EMBL" id="RJVO01000006">
    <property type="protein sequence ID" value="ROH88668.1"/>
    <property type="molecule type" value="Genomic_DNA"/>
</dbReference>
<dbReference type="PIRSF" id="PIRSF004440">
    <property type="entry name" value="GpP"/>
    <property type="match status" value="1"/>
</dbReference>
<feature type="domain" description="Baseplate hub protein gp44-like N-terminal" evidence="1">
    <location>
        <begin position="6"/>
        <end position="91"/>
    </location>
</feature>
<dbReference type="InterPro" id="IPR053982">
    <property type="entry name" value="Gp44/GpP-like_C"/>
</dbReference>
<reference evidence="4 5" key="1">
    <citation type="submission" date="2018-10" db="EMBL/GenBank/DDBJ databases">
        <authorList>
            <person name="Chen W.-M."/>
        </authorList>
    </citation>
    <scope>NUCLEOTIDE SEQUENCE [LARGE SCALE GENOMIC DNA]</scope>
    <source>
        <strain evidence="4 5">THS-13</strain>
    </source>
</reference>
<organism evidence="4 5">
    <name type="scientific">Stagnimonas aquatica</name>
    <dbReference type="NCBI Taxonomy" id="2689987"/>
    <lineage>
        <taxon>Bacteria</taxon>
        <taxon>Pseudomonadati</taxon>
        <taxon>Pseudomonadota</taxon>
        <taxon>Gammaproteobacteria</taxon>
        <taxon>Nevskiales</taxon>
        <taxon>Nevskiaceae</taxon>
        <taxon>Stagnimonas</taxon>
    </lineage>
</organism>
<dbReference type="Gene3D" id="2.30.300.10">
    <property type="entry name" value="Baseplate protein-like domain - beta roll fold"/>
    <property type="match status" value="1"/>
</dbReference>
<evidence type="ECO:0000259" key="1">
    <source>
        <dbReference type="Pfam" id="PF21683"/>
    </source>
</evidence>
<feature type="domain" description="Baseplate hub protein gp44/GpP-like second" evidence="3">
    <location>
        <begin position="93"/>
        <end position="180"/>
    </location>
</feature>
<dbReference type="InParanoid" id="A0A3N0V8I8"/>
<protein>
    <recommendedName>
        <fullName evidence="6">Phage tail protein</fullName>
    </recommendedName>
</protein>
<sequence length="346" mass="37098">MTEQTLTLQVGAQRYSKWKSIEINRGIEQLAGAFSLTCADAWALSGQPLPDLRGQRCTVRLNDAPIITGYIEAVEAAYDKQSHELTIRGRDATGDLVDCAALVDGQGWQSTSLLRMARDLCRPFGISVSMSLPASLTADTPFRAGRISPGETVAEVLGRAAAVAGCLLVSDGLGGLYITRAGSARARTRLERGINILSGQGSDDDSNRFARYQVIGQSAGDDADQQILASATDKGVRASRVTVLQVSDDVDADKAQQYARWAAATGLARSRRASVVVAGWLDGDRPWWPNTLVTIHDDYLRLDGDYLIAGVSHRIDRRAGKVTVLELAPPGAYTPAPVIDLDEESA</sequence>
<dbReference type="Pfam" id="PF21683">
    <property type="entry name" value="GpP-like_1st"/>
    <property type="match status" value="1"/>
</dbReference>
<feature type="domain" description="Baseplate hub protein gp44/GpP-like C-terminal" evidence="2">
    <location>
        <begin position="254"/>
        <end position="335"/>
    </location>
</feature>
<evidence type="ECO:0000259" key="2">
    <source>
        <dbReference type="Pfam" id="PF21929"/>
    </source>
</evidence>
<dbReference type="Pfam" id="PF21929">
    <property type="entry name" value="GpP_4th"/>
    <property type="match status" value="1"/>
</dbReference>
<dbReference type="SUPFAM" id="SSF69279">
    <property type="entry name" value="Phage tail proteins"/>
    <property type="match status" value="2"/>
</dbReference>
<dbReference type="Pfam" id="PF22255">
    <property type="entry name" value="Gp44-like_2nd"/>
    <property type="match status" value="1"/>
</dbReference>
<proteinExistence type="predicted"/>
<dbReference type="Proteomes" id="UP000282106">
    <property type="component" value="Unassembled WGS sequence"/>
</dbReference>
<dbReference type="Gene3D" id="3.55.50.10">
    <property type="entry name" value="Baseplate protein-like domains"/>
    <property type="match status" value="1"/>
</dbReference>
<dbReference type="InterPro" id="IPR053981">
    <property type="entry name" value="Gp44/GpP-like_2nd"/>
</dbReference>
<dbReference type="InterPro" id="IPR026276">
    <property type="entry name" value="Baseplate_GpP"/>
</dbReference>
<evidence type="ECO:0000313" key="4">
    <source>
        <dbReference type="EMBL" id="ROH88668.1"/>
    </source>
</evidence>
<accession>A0A3N0V8I8</accession>
<comment type="caution">
    <text evidence="4">The sequence shown here is derived from an EMBL/GenBank/DDBJ whole genome shotgun (WGS) entry which is preliminary data.</text>
</comment>
<evidence type="ECO:0000259" key="3">
    <source>
        <dbReference type="Pfam" id="PF22255"/>
    </source>
</evidence>
<evidence type="ECO:0008006" key="6">
    <source>
        <dbReference type="Google" id="ProtNLM"/>
    </source>
</evidence>
<dbReference type="RefSeq" id="WP_123212290.1">
    <property type="nucleotide sequence ID" value="NZ_RJVO01000006.1"/>
</dbReference>
<dbReference type="InterPro" id="IPR049354">
    <property type="entry name" value="GpP-like_N"/>
</dbReference>
<keyword evidence="5" id="KW-1185">Reference proteome</keyword>
<dbReference type="Gene3D" id="3.30.1920.10">
    <property type="entry name" value="Baseplate protein-like domains - 2 layer sandwich fold"/>
    <property type="match status" value="1"/>
</dbReference>
<dbReference type="InterPro" id="IPR023399">
    <property type="entry name" value="Baseplate-like_2-layer_sand"/>
</dbReference>
<name>A0A3N0V8I8_9GAMM</name>
<dbReference type="AlphaFoldDB" id="A0A3N0V8I8"/>
<evidence type="ECO:0000313" key="5">
    <source>
        <dbReference type="Proteomes" id="UP000282106"/>
    </source>
</evidence>